<reference evidence="1 2" key="1">
    <citation type="submission" date="2023-01" db="EMBL/GenBank/DDBJ databases">
        <authorList>
            <person name="Whitehead M."/>
        </authorList>
    </citation>
    <scope>NUCLEOTIDE SEQUENCE [LARGE SCALE GENOMIC DNA]</scope>
</reference>
<sequence>MMVLASAVDTDNGDEAVRRFPVYSPGLIDNPGSRHLEHADGIRLDLFDLPLLNSVERLRLTRTPHGVSCVVRHYRVTGN</sequence>
<dbReference type="EMBL" id="CARXXK010000002">
    <property type="protein sequence ID" value="CAI6359590.1"/>
    <property type="molecule type" value="Genomic_DNA"/>
</dbReference>
<keyword evidence="2" id="KW-1185">Reference proteome</keyword>
<comment type="caution">
    <text evidence="1">The sequence shown here is derived from an EMBL/GenBank/DDBJ whole genome shotgun (WGS) entry which is preliminary data.</text>
</comment>
<accession>A0AAV0WUG2</accession>
<gene>
    <name evidence="1" type="ORF">MEUPH1_LOCUS14986</name>
</gene>
<proteinExistence type="predicted"/>
<name>A0AAV0WUG2_9HEMI</name>
<organism evidence="1 2">
    <name type="scientific">Macrosiphum euphorbiae</name>
    <name type="common">potato aphid</name>
    <dbReference type="NCBI Taxonomy" id="13131"/>
    <lineage>
        <taxon>Eukaryota</taxon>
        <taxon>Metazoa</taxon>
        <taxon>Ecdysozoa</taxon>
        <taxon>Arthropoda</taxon>
        <taxon>Hexapoda</taxon>
        <taxon>Insecta</taxon>
        <taxon>Pterygota</taxon>
        <taxon>Neoptera</taxon>
        <taxon>Paraneoptera</taxon>
        <taxon>Hemiptera</taxon>
        <taxon>Sternorrhyncha</taxon>
        <taxon>Aphidomorpha</taxon>
        <taxon>Aphidoidea</taxon>
        <taxon>Aphididae</taxon>
        <taxon>Macrosiphini</taxon>
        <taxon>Macrosiphum</taxon>
    </lineage>
</organism>
<dbReference type="AlphaFoldDB" id="A0AAV0WUG2"/>
<protein>
    <submittedName>
        <fullName evidence="1">Uncharacterized protein</fullName>
    </submittedName>
</protein>
<evidence type="ECO:0000313" key="2">
    <source>
        <dbReference type="Proteomes" id="UP001160148"/>
    </source>
</evidence>
<evidence type="ECO:0000313" key="1">
    <source>
        <dbReference type="EMBL" id="CAI6359590.1"/>
    </source>
</evidence>
<dbReference type="Proteomes" id="UP001160148">
    <property type="component" value="Unassembled WGS sequence"/>
</dbReference>